<evidence type="ECO:0000313" key="2">
    <source>
        <dbReference type="Proteomes" id="UP001054945"/>
    </source>
</evidence>
<dbReference type="AlphaFoldDB" id="A0AAV4MT68"/>
<organism evidence="1 2">
    <name type="scientific">Caerostris extrusa</name>
    <name type="common">Bark spider</name>
    <name type="synonym">Caerostris bankana</name>
    <dbReference type="NCBI Taxonomy" id="172846"/>
    <lineage>
        <taxon>Eukaryota</taxon>
        <taxon>Metazoa</taxon>
        <taxon>Ecdysozoa</taxon>
        <taxon>Arthropoda</taxon>
        <taxon>Chelicerata</taxon>
        <taxon>Arachnida</taxon>
        <taxon>Araneae</taxon>
        <taxon>Araneomorphae</taxon>
        <taxon>Entelegynae</taxon>
        <taxon>Araneoidea</taxon>
        <taxon>Araneidae</taxon>
        <taxon>Caerostris</taxon>
    </lineage>
</organism>
<gene>
    <name evidence="1" type="ORF">CEXT_383701</name>
</gene>
<accession>A0AAV4MT68</accession>
<evidence type="ECO:0000313" key="1">
    <source>
        <dbReference type="EMBL" id="GIX75050.1"/>
    </source>
</evidence>
<dbReference type="EMBL" id="BPLR01002553">
    <property type="protein sequence ID" value="GIX75050.1"/>
    <property type="molecule type" value="Genomic_DNA"/>
</dbReference>
<dbReference type="Proteomes" id="UP001054945">
    <property type="component" value="Unassembled WGS sequence"/>
</dbReference>
<protein>
    <submittedName>
        <fullName evidence="1">Uncharacterized protein</fullName>
    </submittedName>
</protein>
<keyword evidence="2" id="KW-1185">Reference proteome</keyword>
<reference evidence="1 2" key="1">
    <citation type="submission" date="2021-06" db="EMBL/GenBank/DDBJ databases">
        <title>Caerostris extrusa draft genome.</title>
        <authorList>
            <person name="Kono N."/>
            <person name="Arakawa K."/>
        </authorList>
    </citation>
    <scope>NUCLEOTIDE SEQUENCE [LARGE SCALE GENOMIC DNA]</scope>
</reference>
<comment type="caution">
    <text evidence="1">The sequence shown here is derived from an EMBL/GenBank/DDBJ whole genome shotgun (WGS) entry which is preliminary data.</text>
</comment>
<name>A0AAV4MT68_CAEEX</name>
<sequence length="148" mass="17219">MELTRGCLQTMRLQRIYHFQIQNGYFYIERKKSPLMGVHTQKNHTRKTERRSSYNALFVKPFKSAVKGPRLLQCVHRFCFTKQNWNLKIQSSTKDSQSCKLFNSTGATIPNYGSTNKSNRSWQHTLSLIHSNRHDISSVGDIASIQRP</sequence>
<proteinExistence type="predicted"/>